<organism evidence="14 15">
    <name type="scientific">Denitrovibrio acetiphilus (strain DSM 12809 / NBRC 114555 / N2460)</name>
    <dbReference type="NCBI Taxonomy" id="522772"/>
    <lineage>
        <taxon>Bacteria</taxon>
        <taxon>Pseudomonadati</taxon>
        <taxon>Deferribacterota</taxon>
        <taxon>Deferribacteres</taxon>
        <taxon>Deferribacterales</taxon>
        <taxon>Geovibrionaceae</taxon>
        <taxon>Denitrovibrio</taxon>
    </lineage>
</organism>
<feature type="domain" description="4Fe-4S ferredoxin-type" evidence="13">
    <location>
        <begin position="129"/>
        <end position="159"/>
    </location>
</feature>
<keyword evidence="10 11" id="KW-0003">3Fe-4S</keyword>
<dbReference type="STRING" id="522772.Dacet_0934"/>
<evidence type="ECO:0000256" key="5">
    <source>
        <dbReference type="ARBA" id="ARBA00022714"/>
    </source>
</evidence>
<dbReference type="Gene3D" id="3.10.20.30">
    <property type="match status" value="1"/>
</dbReference>
<dbReference type="OrthoDB" id="9770306at2"/>
<dbReference type="RefSeq" id="WP_013010243.1">
    <property type="nucleotide sequence ID" value="NC_013943.1"/>
</dbReference>
<dbReference type="NCBIfam" id="TIGR00384">
    <property type="entry name" value="dhsB"/>
    <property type="match status" value="1"/>
</dbReference>
<name>D4H666_DENA2</name>
<dbReference type="InterPro" id="IPR012675">
    <property type="entry name" value="Beta-grasp_dom_sf"/>
</dbReference>
<dbReference type="PROSITE" id="PS51085">
    <property type="entry name" value="2FE2S_FER_2"/>
    <property type="match status" value="1"/>
</dbReference>
<evidence type="ECO:0000256" key="2">
    <source>
        <dbReference type="ARBA" id="ARBA00009433"/>
    </source>
</evidence>
<accession>D4H666</accession>
<evidence type="ECO:0000256" key="11">
    <source>
        <dbReference type="RuleBase" id="RU361237"/>
    </source>
</evidence>
<evidence type="ECO:0000256" key="9">
    <source>
        <dbReference type="ARBA" id="ARBA00023014"/>
    </source>
</evidence>
<evidence type="ECO:0000313" key="14">
    <source>
        <dbReference type="EMBL" id="ADD67712.1"/>
    </source>
</evidence>
<keyword evidence="15" id="KW-1185">Reference proteome</keyword>
<dbReference type="GO" id="GO:0046872">
    <property type="term" value="F:metal ion binding"/>
    <property type="evidence" value="ECO:0007669"/>
    <property type="project" value="UniProtKB-KW"/>
</dbReference>
<dbReference type="SUPFAM" id="SSF46548">
    <property type="entry name" value="alpha-helical ferredoxin"/>
    <property type="match status" value="1"/>
</dbReference>
<evidence type="ECO:0000256" key="4">
    <source>
        <dbReference type="ARBA" id="ARBA00022532"/>
    </source>
</evidence>
<keyword evidence="4" id="KW-0816">Tricarboxylic acid cycle</keyword>
<evidence type="ECO:0000256" key="10">
    <source>
        <dbReference type="ARBA" id="ARBA00023291"/>
    </source>
</evidence>
<sequence>MKLEIYKYNPDVDNSASYVYVNIDYKDKMTVLEAIQFAHEKTPIHFDYSCHGRACGRCSVVYDGTPVLACITPITDGDHTIEPMKGHTVLRDLIIDKSEAHADLSQRYRRTRAVNLTEEQIETIYDTSVAEQISAIEWCTRCMMCTAMCPAYKANPSTYVGPAAMLATAYRYYDPYDEGSRVNEAVQSGLWNCIMCGQCDYVCPQKEIERVSQIWKDLREAATDAGLGNES</sequence>
<keyword evidence="7" id="KW-0560">Oxidoreductase</keyword>
<dbReference type="InParanoid" id="D4H666"/>
<dbReference type="Gene3D" id="1.10.1060.10">
    <property type="entry name" value="Alpha-helical ferredoxin"/>
    <property type="match status" value="1"/>
</dbReference>
<dbReference type="InterPro" id="IPR025192">
    <property type="entry name" value="Succ_DH/fum_Rdtase_N"/>
</dbReference>
<dbReference type="GO" id="GO:0022904">
    <property type="term" value="P:respiratory electron transport chain"/>
    <property type="evidence" value="ECO:0007669"/>
    <property type="project" value="TreeGrafter"/>
</dbReference>
<comment type="cofactor">
    <cofactor evidence="11">
        <name>[4Fe-4S] cluster</name>
        <dbReference type="ChEBI" id="CHEBI:49883"/>
    </cofactor>
    <text evidence="11">Binds 1 [4Fe-4S] cluster.</text>
</comment>
<dbReference type="GO" id="GO:0051538">
    <property type="term" value="F:3 iron, 4 sulfur cluster binding"/>
    <property type="evidence" value="ECO:0007669"/>
    <property type="project" value="UniProtKB-KW"/>
</dbReference>
<dbReference type="InterPro" id="IPR009051">
    <property type="entry name" value="Helical_ferredxn"/>
</dbReference>
<dbReference type="KEGG" id="dap:Dacet_0934"/>
<dbReference type="EC" id="1.3.5.1" evidence="11"/>
<dbReference type="InterPro" id="IPR036010">
    <property type="entry name" value="2Fe-2S_ferredoxin-like_sf"/>
</dbReference>
<evidence type="ECO:0000256" key="1">
    <source>
        <dbReference type="ARBA" id="ARBA00004894"/>
    </source>
</evidence>
<feature type="domain" description="2Fe-2S ferredoxin-type" evidence="12">
    <location>
        <begin position="1"/>
        <end position="87"/>
    </location>
</feature>
<evidence type="ECO:0000259" key="13">
    <source>
        <dbReference type="PROSITE" id="PS51379"/>
    </source>
</evidence>
<keyword evidence="9 11" id="KW-0411">Iron-sulfur</keyword>
<keyword evidence="6 11" id="KW-0479">Metal-binding</keyword>
<proteinExistence type="inferred from homology"/>
<keyword evidence="3 11" id="KW-0004">4Fe-4S</keyword>
<feature type="domain" description="4Fe-4S ferredoxin-type" evidence="13">
    <location>
        <begin position="182"/>
        <end position="213"/>
    </location>
</feature>
<dbReference type="Proteomes" id="UP000002012">
    <property type="component" value="Chromosome"/>
</dbReference>
<dbReference type="PaxDb" id="522772-Dacet_0934"/>
<comment type="pathway">
    <text evidence="1">Carbohydrate metabolism; tricarboxylic acid cycle; fumarate from succinate (bacterial route): step 1/1.</text>
</comment>
<dbReference type="InterPro" id="IPR001041">
    <property type="entry name" value="2Fe-2S_ferredoxin-type"/>
</dbReference>
<comment type="cofactor">
    <cofactor evidence="11">
        <name>[2Fe-2S] cluster</name>
        <dbReference type="ChEBI" id="CHEBI:190135"/>
    </cofactor>
    <text evidence="11">Binds 1 [2Fe-2S] cluster.</text>
</comment>
<evidence type="ECO:0000313" key="15">
    <source>
        <dbReference type="Proteomes" id="UP000002012"/>
    </source>
</evidence>
<dbReference type="InterPro" id="IPR004489">
    <property type="entry name" value="Succ_DH/fum_Rdtase_Fe-S"/>
</dbReference>
<dbReference type="eggNOG" id="COG0479">
    <property type="taxonomic scope" value="Bacteria"/>
</dbReference>
<dbReference type="AlphaFoldDB" id="D4H666"/>
<dbReference type="CDD" id="cd00207">
    <property type="entry name" value="fer2"/>
    <property type="match status" value="1"/>
</dbReference>
<dbReference type="PANTHER" id="PTHR11921:SF29">
    <property type="entry name" value="SUCCINATE DEHYDROGENASE [UBIQUINONE] IRON-SULFUR SUBUNIT, MITOCHONDRIAL"/>
    <property type="match status" value="1"/>
</dbReference>
<evidence type="ECO:0000256" key="8">
    <source>
        <dbReference type="ARBA" id="ARBA00023004"/>
    </source>
</evidence>
<dbReference type="EMBL" id="CP001968">
    <property type="protein sequence ID" value="ADD67712.1"/>
    <property type="molecule type" value="Genomic_DNA"/>
</dbReference>
<dbReference type="SUPFAM" id="SSF54292">
    <property type="entry name" value="2Fe-2S ferredoxin-like"/>
    <property type="match status" value="1"/>
</dbReference>
<dbReference type="GO" id="GO:0006099">
    <property type="term" value="P:tricarboxylic acid cycle"/>
    <property type="evidence" value="ECO:0007669"/>
    <property type="project" value="UniProtKB-KW"/>
</dbReference>
<evidence type="ECO:0000259" key="12">
    <source>
        <dbReference type="PROSITE" id="PS51085"/>
    </source>
</evidence>
<reference evidence="14 15" key="1">
    <citation type="journal article" date="2010" name="Stand. Genomic Sci.">
        <title>Complete genome sequence of Denitrovibrio acetiphilus type strain (N2460).</title>
        <authorList>
            <person name="Kiss H."/>
            <person name="Lang E."/>
            <person name="Lapidus A."/>
            <person name="Copeland A."/>
            <person name="Nolan M."/>
            <person name="Glavina Del Rio T."/>
            <person name="Chen F."/>
            <person name="Lucas S."/>
            <person name="Tice H."/>
            <person name="Cheng J.F."/>
            <person name="Han C."/>
            <person name="Goodwin L."/>
            <person name="Pitluck S."/>
            <person name="Liolios K."/>
            <person name="Pati A."/>
            <person name="Ivanova N."/>
            <person name="Mavromatis K."/>
            <person name="Chen A."/>
            <person name="Palaniappan K."/>
            <person name="Land M."/>
            <person name="Hauser L."/>
            <person name="Chang Y.J."/>
            <person name="Jeffries C.D."/>
            <person name="Detter J.C."/>
            <person name="Brettin T."/>
            <person name="Spring S."/>
            <person name="Rohde M."/>
            <person name="Goker M."/>
            <person name="Woyke T."/>
            <person name="Bristow J."/>
            <person name="Eisen J.A."/>
            <person name="Markowitz V."/>
            <person name="Hugenholtz P."/>
            <person name="Kyrpides N.C."/>
            <person name="Klenk H.P."/>
        </authorList>
    </citation>
    <scope>NUCLEOTIDE SEQUENCE [LARGE SCALE GENOMIC DNA]</scope>
    <source>
        <strain evidence="15">DSM 12809 / NBRC 114555 / N2460</strain>
    </source>
</reference>
<dbReference type="PROSITE" id="PS00198">
    <property type="entry name" value="4FE4S_FER_1"/>
    <property type="match status" value="1"/>
</dbReference>
<protein>
    <recommendedName>
        <fullName evidence="11">Fumarate reductase iron-sulfur subunit</fullName>
        <ecNumber evidence="11">1.3.5.1</ecNumber>
    </recommendedName>
</protein>
<dbReference type="GO" id="GO:0009055">
    <property type="term" value="F:electron transfer activity"/>
    <property type="evidence" value="ECO:0007669"/>
    <property type="project" value="InterPro"/>
</dbReference>
<keyword evidence="5 11" id="KW-0001">2Fe-2S</keyword>
<dbReference type="GO" id="GO:0051537">
    <property type="term" value="F:2 iron, 2 sulfur cluster binding"/>
    <property type="evidence" value="ECO:0007669"/>
    <property type="project" value="UniProtKB-KW"/>
</dbReference>
<dbReference type="PROSITE" id="PS51379">
    <property type="entry name" value="4FE4S_FER_2"/>
    <property type="match status" value="2"/>
</dbReference>
<evidence type="ECO:0000256" key="6">
    <source>
        <dbReference type="ARBA" id="ARBA00022723"/>
    </source>
</evidence>
<gene>
    <name evidence="14" type="ordered locus">Dacet_0934</name>
</gene>
<dbReference type="Pfam" id="PF13085">
    <property type="entry name" value="Fer2_3"/>
    <property type="match status" value="1"/>
</dbReference>
<dbReference type="Pfam" id="PF13183">
    <property type="entry name" value="Fer4_8"/>
    <property type="match status" value="1"/>
</dbReference>
<evidence type="ECO:0000256" key="7">
    <source>
        <dbReference type="ARBA" id="ARBA00023002"/>
    </source>
</evidence>
<dbReference type="PANTHER" id="PTHR11921">
    <property type="entry name" value="SUCCINATE DEHYDROGENASE IRON-SULFUR PROTEIN"/>
    <property type="match status" value="1"/>
</dbReference>
<comment type="similarity">
    <text evidence="2 11">Belongs to the succinate dehydrogenase/fumarate reductase iron-sulfur protein family.</text>
</comment>
<keyword evidence="8 11" id="KW-0408">Iron</keyword>
<comment type="cofactor">
    <cofactor evidence="11">
        <name>[3Fe-4S] cluster</name>
        <dbReference type="ChEBI" id="CHEBI:21137"/>
    </cofactor>
    <text evidence="11">Binds 1 [3Fe-4S] cluster.</text>
</comment>
<dbReference type="GO" id="GO:0008177">
    <property type="term" value="F:succinate dehydrogenase (quinone) activity"/>
    <property type="evidence" value="ECO:0007669"/>
    <property type="project" value="UniProtKB-EC"/>
</dbReference>
<comment type="catalytic activity">
    <reaction evidence="11">
        <text>a menaquinone + succinate = a menaquinol + fumarate</text>
        <dbReference type="Rhea" id="RHEA:27834"/>
        <dbReference type="Rhea" id="RHEA-COMP:9537"/>
        <dbReference type="Rhea" id="RHEA-COMP:9539"/>
        <dbReference type="ChEBI" id="CHEBI:16374"/>
        <dbReference type="ChEBI" id="CHEBI:18151"/>
        <dbReference type="ChEBI" id="CHEBI:29806"/>
        <dbReference type="ChEBI" id="CHEBI:30031"/>
        <dbReference type="EC" id="1.3.5.1"/>
    </reaction>
</comment>
<dbReference type="GO" id="GO:0051539">
    <property type="term" value="F:4 iron, 4 sulfur cluster binding"/>
    <property type="evidence" value="ECO:0007669"/>
    <property type="project" value="UniProtKB-KW"/>
</dbReference>
<dbReference type="InterPro" id="IPR017900">
    <property type="entry name" value="4Fe4S_Fe_S_CS"/>
</dbReference>
<dbReference type="InterPro" id="IPR050573">
    <property type="entry name" value="SDH/FRD_Iron-Sulfur"/>
</dbReference>
<dbReference type="InterPro" id="IPR017896">
    <property type="entry name" value="4Fe4S_Fe-S-bd"/>
</dbReference>
<evidence type="ECO:0000256" key="3">
    <source>
        <dbReference type="ARBA" id="ARBA00022485"/>
    </source>
</evidence>
<dbReference type="HOGENOM" id="CLU_044838_3_3_0"/>